<evidence type="ECO:0000256" key="6">
    <source>
        <dbReference type="ARBA" id="ARBA00022741"/>
    </source>
</evidence>
<dbReference type="AlphaFoldDB" id="A0AAV5SHV5"/>
<keyword evidence="16" id="KW-1185">Reference proteome</keyword>
<feature type="zinc finger region" description="C3H1-type" evidence="11">
    <location>
        <begin position="1107"/>
        <end position="1135"/>
    </location>
</feature>
<evidence type="ECO:0000313" key="16">
    <source>
        <dbReference type="Proteomes" id="UP001432027"/>
    </source>
</evidence>
<evidence type="ECO:0000256" key="2">
    <source>
        <dbReference type="ARBA" id="ARBA00022527"/>
    </source>
</evidence>
<evidence type="ECO:0000256" key="1">
    <source>
        <dbReference type="ARBA" id="ARBA00012513"/>
    </source>
</evidence>
<dbReference type="PROSITE" id="PS50011">
    <property type="entry name" value="PROTEIN_KINASE_DOM"/>
    <property type="match status" value="1"/>
</dbReference>
<dbReference type="PROSITE" id="PS50103">
    <property type="entry name" value="ZF_C3H1"/>
    <property type="match status" value="2"/>
</dbReference>
<dbReference type="Pfam" id="PF00069">
    <property type="entry name" value="Pkinase"/>
    <property type="match status" value="1"/>
</dbReference>
<comment type="caution">
    <text evidence="15">The sequence shown here is derived from an EMBL/GenBank/DDBJ whole genome shotgun (WGS) entry which is preliminary data.</text>
</comment>
<dbReference type="EMBL" id="BTSX01000002">
    <property type="protein sequence ID" value="GMS82653.1"/>
    <property type="molecule type" value="Genomic_DNA"/>
</dbReference>
<dbReference type="GO" id="GO:0004674">
    <property type="term" value="F:protein serine/threonine kinase activity"/>
    <property type="evidence" value="ECO:0007669"/>
    <property type="project" value="UniProtKB-KW"/>
</dbReference>
<keyword evidence="10" id="KW-0067">ATP-binding</keyword>
<keyword evidence="8" id="KW-0418">Kinase</keyword>
<name>A0AAV5SHV5_9BILA</name>
<organism evidence="15 16">
    <name type="scientific">Pristionchus entomophagus</name>
    <dbReference type="NCBI Taxonomy" id="358040"/>
    <lineage>
        <taxon>Eukaryota</taxon>
        <taxon>Metazoa</taxon>
        <taxon>Ecdysozoa</taxon>
        <taxon>Nematoda</taxon>
        <taxon>Chromadorea</taxon>
        <taxon>Rhabditida</taxon>
        <taxon>Rhabditina</taxon>
        <taxon>Diplogasteromorpha</taxon>
        <taxon>Diplogasteroidea</taxon>
        <taxon>Neodiplogasteridae</taxon>
        <taxon>Pristionchus</taxon>
    </lineage>
</organism>
<dbReference type="SMART" id="SM00580">
    <property type="entry name" value="PUG"/>
    <property type="match status" value="1"/>
</dbReference>
<evidence type="ECO:0000313" key="15">
    <source>
        <dbReference type="EMBL" id="GMS82653.1"/>
    </source>
</evidence>
<evidence type="ECO:0000256" key="10">
    <source>
        <dbReference type="ARBA" id="ARBA00022840"/>
    </source>
</evidence>
<feature type="domain" description="C3H1-type" evidence="13">
    <location>
        <begin position="1107"/>
        <end position="1135"/>
    </location>
</feature>
<dbReference type="GO" id="GO:0036498">
    <property type="term" value="P:IRE1-mediated unfolded protein response"/>
    <property type="evidence" value="ECO:0007669"/>
    <property type="project" value="TreeGrafter"/>
</dbReference>
<dbReference type="PROSITE" id="PS00108">
    <property type="entry name" value="PROTEIN_KINASE_ST"/>
    <property type="match status" value="1"/>
</dbReference>
<dbReference type="GO" id="GO:0051082">
    <property type="term" value="F:unfolded protein binding"/>
    <property type="evidence" value="ECO:0007669"/>
    <property type="project" value="TreeGrafter"/>
</dbReference>
<evidence type="ECO:0000256" key="7">
    <source>
        <dbReference type="ARBA" id="ARBA00022771"/>
    </source>
</evidence>
<dbReference type="Proteomes" id="UP001432027">
    <property type="component" value="Unassembled WGS sequence"/>
</dbReference>
<dbReference type="Pfam" id="PF00642">
    <property type="entry name" value="zf-CCCH"/>
    <property type="match status" value="1"/>
</dbReference>
<evidence type="ECO:0000256" key="5">
    <source>
        <dbReference type="ARBA" id="ARBA00022729"/>
    </source>
</evidence>
<dbReference type="SMART" id="SM00356">
    <property type="entry name" value="ZnF_C3H1"/>
    <property type="match status" value="2"/>
</dbReference>
<dbReference type="InterPro" id="IPR008271">
    <property type="entry name" value="Ser/Thr_kinase_AS"/>
</dbReference>
<evidence type="ECO:0000259" key="13">
    <source>
        <dbReference type="PROSITE" id="PS50103"/>
    </source>
</evidence>
<dbReference type="PANTHER" id="PTHR13954">
    <property type="entry name" value="IRE1-RELATED"/>
    <property type="match status" value="1"/>
</dbReference>
<dbReference type="GO" id="GO:0070059">
    <property type="term" value="P:intrinsic apoptotic signaling pathway in response to endoplasmic reticulum stress"/>
    <property type="evidence" value="ECO:0007669"/>
    <property type="project" value="TreeGrafter"/>
</dbReference>
<sequence length="1190" mass="135052">FFPIVAAAINGECTNLKMKFPTGTRVIFTASAQSIKNGCVYTALSVVLIGELREKTGKICADPINKYCVVDILREGRVFVPFFVRNANGRSWQGKGAALGVTLSIKYFRQPTINGCDFIAFACDVPEFVNPSTKEVMATQGGAHRSPELVHDQIGCIVVWNGRSGESQVYSSVTGLASLPSTQVQPDMILGSWIKYTAQIYRGNQKDYPGWIVKDPKQMNMWFKPVPHNLDPAILQLRVQAVVNRVDNNRNEAWLWNDQIGRVYVAPQHFCDSLRPFDCVDITVTYSGYYEDVPWKAIRITEIGDVCAVRNSVALMLITHDDWKVYYAPRANGNIEISFLENNMFGTTFAAWFDFTSGEIQPKEEMICRVTMYKQERDQKHIYRAVMVTPLDPLTKQPLHHHPLYSPGSNVSNRQSIHLPVPWMTPVTPLLPQQLTPPGLSGEVLRTNAQLQNQSVWETRSEVSQSKTIISTEEPSLVASTPHSSQRLLNSARDSLMISGDDLKRTASNIQNMTNPLGDLVRAPIQQGVRPQDSAVSFHIGSMDSQNTTDNSISQSIHSHATTVPIDISNSEDNTTTEQSAHGLERDPPIWITISNKLKYDRHYKLGEGSQGTVVFRGKLEDHDVAVKRVQIGYASKEKEVEREVANLIKADSHPNVIQYFCTESNESFRFIVLELCEASLHDYVKKETIRESVDISSDELLRQTTVGLAYLHIIKIVHRDLKPQNVLIYKKRGEPSEARISDFGLSKTLRPNKNSVSCTGSRAVGTVGYIAPEVIDGQNASPRSDIFSLGCVFFYVLSKGFHPYGPDENRKKNMKNGAYSMEGLVNRSELTSDRIKLATNIISLALSQNAKDRPSAHTIWNHPYFWSTDKQLTFFCEVSDRIVGLVSWSPVLQRVEENKLDLTGGNWLSRICAPVFEALSKHRKSENLEMYTGLSVRELLRVIRNVKHHYRNFLDDAQEALGGYTKFLSYFYKRFPDLLRHVHKAMECCSEEPIFNMYYSDEVRSRIREERQMQDNNISRMNQNYSMQRNDVKPNQQHAVHMNTTWTIPETIPENIDEISNQSESFAEPTVHDLGATPVPSTPFAPLQQSSSFLPSFQKSNSLPANFKREICVYFKKGNCKKEASQCTYSHNYKAQRRAMRNENKNYKKEICVNFEKNGRCPYGDQCNRIHTDDPEYDDACKKRRNFKR</sequence>
<dbReference type="PANTHER" id="PTHR13954:SF6">
    <property type="entry name" value="NON-SPECIFIC SERINE_THREONINE PROTEIN KINASE"/>
    <property type="match status" value="1"/>
</dbReference>
<dbReference type="PROSITE" id="PS51392">
    <property type="entry name" value="KEN"/>
    <property type="match status" value="1"/>
</dbReference>
<dbReference type="Gene3D" id="1.10.510.10">
    <property type="entry name" value="Transferase(Phosphotransferase) domain 1"/>
    <property type="match status" value="1"/>
</dbReference>
<feature type="domain" description="KEN" evidence="14">
    <location>
        <begin position="869"/>
        <end position="1002"/>
    </location>
</feature>
<dbReference type="Gene3D" id="1.20.1440.180">
    <property type="entry name" value="KEN domain"/>
    <property type="match status" value="1"/>
</dbReference>
<dbReference type="Pfam" id="PF06479">
    <property type="entry name" value="Ribonuc_2-5A"/>
    <property type="match status" value="1"/>
</dbReference>
<dbReference type="SMART" id="SM00220">
    <property type="entry name" value="S_TKc"/>
    <property type="match status" value="1"/>
</dbReference>
<dbReference type="InterPro" id="IPR038357">
    <property type="entry name" value="KEN_sf"/>
</dbReference>
<keyword evidence="5" id="KW-0732">Signal</keyword>
<dbReference type="SUPFAM" id="SSF90229">
    <property type="entry name" value="CCCH zinc finger"/>
    <property type="match status" value="1"/>
</dbReference>
<proteinExistence type="predicted"/>
<dbReference type="Gene3D" id="3.30.200.20">
    <property type="entry name" value="Phosphorylase Kinase, domain 1"/>
    <property type="match status" value="1"/>
</dbReference>
<dbReference type="FunFam" id="3.30.200.20:FF:000077">
    <property type="entry name" value="Putative Serine/threonine-protein kinase/endoribonuclease IRE1"/>
    <property type="match status" value="1"/>
</dbReference>
<dbReference type="InterPro" id="IPR000571">
    <property type="entry name" value="Znf_CCCH"/>
</dbReference>
<reference evidence="15" key="1">
    <citation type="submission" date="2023-10" db="EMBL/GenBank/DDBJ databases">
        <title>Genome assembly of Pristionchus species.</title>
        <authorList>
            <person name="Yoshida K."/>
            <person name="Sommer R.J."/>
        </authorList>
    </citation>
    <scope>NUCLEOTIDE SEQUENCE</scope>
    <source>
        <strain evidence="15">RS0144</strain>
    </source>
</reference>
<dbReference type="GO" id="GO:1990604">
    <property type="term" value="C:IRE1-TRAF2-ASK1 complex"/>
    <property type="evidence" value="ECO:0007669"/>
    <property type="project" value="TreeGrafter"/>
</dbReference>
<evidence type="ECO:0000259" key="14">
    <source>
        <dbReference type="PROSITE" id="PS51392"/>
    </source>
</evidence>
<dbReference type="GO" id="GO:0008270">
    <property type="term" value="F:zinc ion binding"/>
    <property type="evidence" value="ECO:0007669"/>
    <property type="project" value="UniProtKB-KW"/>
</dbReference>
<dbReference type="SUPFAM" id="SSF56112">
    <property type="entry name" value="Protein kinase-like (PK-like)"/>
    <property type="match status" value="1"/>
</dbReference>
<evidence type="ECO:0000256" key="3">
    <source>
        <dbReference type="ARBA" id="ARBA00022679"/>
    </source>
</evidence>
<keyword evidence="7 11" id="KW-0863">Zinc-finger</keyword>
<keyword evidence="4 11" id="KW-0479">Metal-binding</keyword>
<evidence type="ECO:0000256" key="8">
    <source>
        <dbReference type="ARBA" id="ARBA00022777"/>
    </source>
</evidence>
<keyword evidence="6" id="KW-0547">Nucleotide-binding</keyword>
<feature type="domain" description="Protein kinase" evidence="12">
    <location>
        <begin position="600"/>
        <end position="866"/>
    </location>
</feature>
<evidence type="ECO:0000256" key="4">
    <source>
        <dbReference type="ARBA" id="ARBA00022723"/>
    </source>
</evidence>
<dbReference type="InterPro" id="IPR010513">
    <property type="entry name" value="KEN_dom"/>
</dbReference>
<gene>
    <name evidence="15" type="ORF">PENTCL1PPCAC_4828</name>
</gene>
<feature type="non-terminal residue" evidence="15">
    <location>
        <position position="1"/>
    </location>
</feature>
<feature type="domain" description="C3H1-type" evidence="13">
    <location>
        <begin position="1147"/>
        <end position="1175"/>
    </location>
</feature>
<evidence type="ECO:0000256" key="9">
    <source>
        <dbReference type="ARBA" id="ARBA00022833"/>
    </source>
</evidence>
<protein>
    <recommendedName>
        <fullName evidence="1">non-specific serine/threonine protein kinase</fullName>
        <ecNumber evidence="1">2.7.11.1</ecNumber>
    </recommendedName>
</protein>
<dbReference type="GO" id="GO:0004521">
    <property type="term" value="F:RNA endonuclease activity"/>
    <property type="evidence" value="ECO:0007669"/>
    <property type="project" value="InterPro"/>
</dbReference>
<dbReference type="EC" id="2.7.11.1" evidence="1"/>
<dbReference type="InterPro" id="IPR036855">
    <property type="entry name" value="Znf_CCCH_sf"/>
</dbReference>
<feature type="zinc finger region" description="C3H1-type" evidence="11">
    <location>
        <begin position="1147"/>
        <end position="1175"/>
    </location>
</feature>
<keyword evidence="2" id="KW-0723">Serine/threonine-protein kinase</keyword>
<dbReference type="GO" id="GO:0006397">
    <property type="term" value="P:mRNA processing"/>
    <property type="evidence" value="ECO:0007669"/>
    <property type="project" value="InterPro"/>
</dbReference>
<accession>A0AAV5SHV5</accession>
<evidence type="ECO:0000259" key="12">
    <source>
        <dbReference type="PROSITE" id="PS50011"/>
    </source>
</evidence>
<dbReference type="InterPro" id="IPR045133">
    <property type="entry name" value="IRE1/2-like"/>
</dbReference>
<keyword evidence="9 11" id="KW-0862">Zinc</keyword>
<dbReference type="GO" id="GO:0005524">
    <property type="term" value="F:ATP binding"/>
    <property type="evidence" value="ECO:0007669"/>
    <property type="project" value="UniProtKB-KW"/>
</dbReference>
<keyword evidence="3" id="KW-0808">Transferase</keyword>
<dbReference type="InterPro" id="IPR011009">
    <property type="entry name" value="Kinase-like_dom_sf"/>
</dbReference>
<dbReference type="Gene3D" id="3.30.1370.210">
    <property type="match status" value="1"/>
</dbReference>
<dbReference type="InterPro" id="IPR000719">
    <property type="entry name" value="Prot_kinase_dom"/>
</dbReference>
<evidence type="ECO:0000256" key="11">
    <source>
        <dbReference type="PROSITE-ProRule" id="PRU00723"/>
    </source>
</evidence>